<sequence>MTDPNRVVQGLWIGPSLSAMEQLSIRSFLAHGHDYHLYVYSVPTGVPKGTVLKDANEIIDRSRIWFYKHDGFASGSVSGFSELFRYALLHQRGGWWVDSDVVCLKAFDHPGAIVIATSNEAEHGVLPCTFVLKFPAGGPYTKYLLKAADRPDPERIGYLSIGPFLVQKMVTELGLQEHLAAPEMFAPIGWRGLSRIVRQPGGPTLKSVYRYFYWRSRWLLHPRTHPGAVRRSSYALHLWNEFWREGGLDKNKEYARGCLFERLKRRYLGAEAS</sequence>
<evidence type="ECO:0000313" key="1">
    <source>
        <dbReference type="EMBL" id="AWM40081.1"/>
    </source>
</evidence>
<evidence type="ECO:0000313" key="2">
    <source>
        <dbReference type="Proteomes" id="UP000245802"/>
    </source>
</evidence>
<dbReference type="SUPFAM" id="SSF53448">
    <property type="entry name" value="Nucleotide-diphospho-sugar transferases"/>
    <property type="match status" value="1"/>
</dbReference>
<name>A0A2Z3H5C3_9BACT</name>
<dbReference type="InterPro" id="IPR029044">
    <property type="entry name" value="Nucleotide-diphossugar_trans"/>
</dbReference>
<keyword evidence="2" id="KW-1185">Reference proteome</keyword>
<protein>
    <recommendedName>
        <fullName evidence="3">Alpha 1,4-glycosyltransferase domain-containing protein</fullName>
    </recommendedName>
</protein>
<reference evidence="1 2" key="1">
    <citation type="submission" date="2018-01" db="EMBL/GenBank/DDBJ databases">
        <title>G. obscuriglobus.</title>
        <authorList>
            <person name="Franke J."/>
            <person name="Blomberg W."/>
            <person name="Selmecki A."/>
        </authorList>
    </citation>
    <scope>NUCLEOTIDE SEQUENCE [LARGE SCALE GENOMIC DNA]</scope>
    <source>
        <strain evidence="1 2">DSM 5831</strain>
    </source>
</reference>
<dbReference type="Proteomes" id="UP000245802">
    <property type="component" value="Chromosome"/>
</dbReference>
<dbReference type="AlphaFoldDB" id="A0A2Z3H5C3"/>
<evidence type="ECO:0008006" key="3">
    <source>
        <dbReference type="Google" id="ProtNLM"/>
    </source>
</evidence>
<dbReference type="EMBL" id="CP025958">
    <property type="protein sequence ID" value="AWM40081.1"/>
    <property type="molecule type" value="Genomic_DNA"/>
</dbReference>
<accession>A0A2Z3H5C3</accession>
<dbReference type="Gene3D" id="3.90.550.20">
    <property type="match status" value="1"/>
</dbReference>
<dbReference type="KEGG" id="gog:C1280_25805"/>
<dbReference type="RefSeq" id="WP_010034478.1">
    <property type="nucleotide sequence ID" value="NZ_CP025958.1"/>
</dbReference>
<organism evidence="1 2">
    <name type="scientific">Gemmata obscuriglobus</name>
    <dbReference type="NCBI Taxonomy" id="114"/>
    <lineage>
        <taxon>Bacteria</taxon>
        <taxon>Pseudomonadati</taxon>
        <taxon>Planctomycetota</taxon>
        <taxon>Planctomycetia</taxon>
        <taxon>Gemmatales</taxon>
        <taxon>Gemmataceae</taxon>
        <taxon>Gemmata</taxon>
    </lineage>
</organism>
<dbReference type="OrthoDB" id="284109at2"/>
<proteinExistence type="predicted"/>
<gene>
    <name evidence="1" type="ORF">C1280_25805</name>
</gene>